<gene>
    <name evidence="2" type="ORF">NE686_05625</name>
</gene>
<keyword evidence="1" id="KW-0812">Transmembrane</keyword>
<evidence type="ECO:0000313" key="3">
    <source>
        <dbReference type="Proteomes" id="UP001524478"/>
    </source>
</evidence>
<keyword evidence="3" id="KW-1185">Reference proteome</keyword>
<reference evidence="2 3" key="1">
    <citation type="submission" date="2022-06" db="EMBL/GenBank/DDBJ databases">
        <title>Isolation of gut microbiota from human fecal samples.</title>
        <authorList>
            <person name="Pamer E.G."/>
            <person name="Barat B."/>
            <person name="Waligurski E."/>
            <person name="Medina S."/>
            <person name="Paddock L."/>
            <person name="Mostad J."/>
        </authorList>
    </citation>
    <scope>NUCLEOTIDE SEQUENCE [LARGE SCALE GENOMIC DNA]</scope>
    <source>
        <strain evidence="2 3">DFI.7.95</strain>
    </source>
</reference>
<keyword evidence="1" id="KW-0472">Membrane</keyword>
<protein>
    <submittedName>
        <fullName evidence="2">DUF4179 domain-containing protein</fullName>
    </submittedName>
</protein>
<keyword evidence="1" id="KW-1133">Transmembrane helix</keyword>
<accession>A0ABT1S7V7</accession>
<evidence type="ECO:0000256" key="1">
    <source>
        <dbReference type="SAM" id="Phobius"/>
    </source>
</evidence>
<proteinExistence type="predicted"/>
<comment type="caution">
    <text evidence="2">The sequence shown here is derived from an EMBL/GenBank/DDBJ whole genome shotgun (WGS) entry which is preliminary data.</text>
</comment>
<dbReference type="RefSeq" id="WP_256310770.1">
    <property type="nucleotide sequence ID" value="NZ_JANGAC010000003.1"/>
</dbReference>
<feature type="transmembrane region" description="Helical" evidence="1">
    <location>
        <begin position="40"/>
        <end position="65"/>
    </location>
</feature>
<evidence type="ECO:0000313" key="2">
    <source>
        <dbReference type="EMBL" id="MCQ4922556.1"/>
    </source>
</evidence>
<sequence length="352" mass="40294">MFKEKYHHMNEQIKPSSQLINNVIYERNNNKMKYIFHKPIAITALLMICIFTTIPVLSATVPAIYEIIYQISPSTAQFFKPIQKSCEDNGIKMQVEAAYIHDNVAEIYITMQDLIGERIDETTDLFDSYSINRPFSSAAGCTLVGYDAKTKTATFLITISEFDNKKITGKKLTFSVREFLSGKHHYDNTSIDVDLSLLDNNINTQLVKITGGGGINYEKYMPDFKTMDYDYKVKVLSSINSIDFPVDYIEITAIGYIDGMLHVQTATKNKETTDNHGFIYLKDKNGNNIQCDYNIGFRENITSENRIDYDEYIFDIPQSEIGQYSLYGDFVVSGLFTQGNWEVTFPIEEIKK</sequence>
<dbReference type="EMBL" id="JANGAC010000003">
    <property type="protein sequence ID" value="MCQ4922556.1"/>
    <property type="molecule type" value="Genomic_DNA"/>
</dbReference>
<dbReference type="Proteomes" id="UP001524478">
    <property type="component" value="Unassembled WGS sequence"/>
</dbReference>
<name>A0ABT1S7V7_9FIRM</name>
<organism evidence="2 3">
    <name type="scientific">Tissierella carlieri</name>
    <dbReference type="NCBI Taxonomy" id="689904"/>
    <lineage>
        <taxon>Bacteria</taxon>
        <taxon>Bacillati</taxon>
        <taxon>Bacillota</taxon>
        <taxon>Tissierellia</taxon>
        <taxon>Tissierellales</taxon>
        <taxon>Tissierellaceae</taxon>
        <taxon>Tissierella</taxon>
    </lineage>
</organism>